<sequence>MFFAIPLSIIIWCALATVALEALPRSTRHELARPVRHVLAFLHHGPRPQNWYLRSIPPYNRA</sequence>
<dbReference type="RefSeq" id="WP_277280037.1">
    <property type="nucleotide sequence ID" value="NZ_JAROCY010000022.1"/>
</dbReference>
<dbReference type="EMBL" id="JAROCY010000022">
    <property type="protein sequence ID" value="MDF8335163.1"/>
    <property type="molecule type" value="Genomic_DNA"/>
</dbReference>
<dbReference type="Proteomes" id="UP001222770">
    <property type="component" value="Unassembled WGS sequence"/>
</dbReference>
<organism evidence="1 2">
    <name type="scientific">Novosphingobium cyanobacteriorum</name>
    <dbReference type="NCBI Taxonomy" id="3024215"/>
    <lineage>
        <taxon>Bacteria</taxon>
        <taxon>Pseudomonadati</taxon>
        <taxon>Pseudomonadota</taxon>
        <taxon>Alphaproteobacteria</taxon>
        <taxon>Sphingomonadales</taxon>
        <taxon>Sphingomonadaceae</taxon>
        <taxon>Novosphingobium</taxon>
    </lineage>
</organism>
<name>A0ABT6CPL9_9SPHN</name>
<accession>A0ABT6CPL9</accession>
<keyword evidence="2" id="KW-1185">Reference proteome</keyword>
<protein>
    <recommendedName>
        <fullName evidence="3">Secreted protein</fullName>
    </recommendedName>
</protein>
<proteinExistence type="predicted"/>
<comment type="caution">
    <text evidence="1">The sequence shown here is derived from an EMBL/GenBank/DDBJ whole genome shotgun (WGS) entry which is preliminary data.</text>
</comment>
<reference evidence="1 2" key="1">
    <citation type="submission" date="2023-03" db="EMBL/GenBank/DDBJ databases">
        <title>Novosphingobium cyanobacteriorum sp. nov., isolated from a eutrophic reservoir during the Microcystis bloom period.</title>
        <authorList>
            <person name="Kang M."/>
            <person name="Le V."/>
            <person name="Ko S.-R."/>
            <person name="Lee S.-A."/>
            <person name="Ahn C.-Y."/>
        </authorList>
    </citation>
    <scope>NUCLEOTIDE SEQUENCE [LARGE SCALE GENOMIC DNA]</scope>
    <source>
        <strain evidence="1 2">HBC54</strain>
    </source>
</reference>
<evidence type="ECO:0000313" key="1">
    <source>
        <dbReference type="EMBL" id="MDF8335163.1"/>
    </source>
</evidence>
<evidence type="ECO:0000313" key="2">
    <source>
        <dbReference type="Proteomes" id="UP001222770"/>
    </source>
</evidence>
<evidence type="ECO:0008006" key="3">
    <source>
        <dbReference type="Google" id="ProtNLM"/>
    </source>
</evidence>
<gene>
    <name evidence="1" type="ORF">POM99_18310</name>
</gene>